<dbReference type="InterPro" id="IPR020471">
    <property type="entry name" value="AKR"/>
</dbReference>
<feature type="domain" description="NADP-dependent oxidoreductase" evidence="8">
    <location>
        <begin position="39"/>
        <end position="283"/>
    </location>
</feature>
<feature type="active site" description="Proton donor" evidence="4">
    <location>
        <position position="72"/>
    </location>
</feature>
<dbReference type="PROSITE" id="PS00063">
    <property type="entry name" value="ALDOKETO_REDUCTASE_3"/>
    <property type="match status" value="1"/>
</dbReference>
<dbReference type="AlphaFoldDB" id="A0AB39UA72"/>
<dbReference type="PIRSF" id="PIRSF000097">
    <property type="entry name" value="AKR"/>
    <property type="match status" value="1"/>
</dbReference>
<feature type="binding site" evidence="5">
    <location>
        <position position="130"/>
    </location>
    <ligand>
        <name>substrate</name>
    </ligand>
</feature>
<dbReference type="InterPro" id="IPR023210">
    <property type="entry name" value="NADP_OxRdtase_dom"/>
</dbReference>
<feature type="site" description="Lowers pKa of active site Tyr" evidence="6">
    <location>
        <position position="97"/>
    </location>
</feature>
<comment type="similarity">
    <text evidence="1">Belongs to the aldo/keto reductase family.</text>
</comment>
<evidence type="ECO:0000256" key="7">
    <source>
        <dbReference type="SAM" id="MobiDB-lite"/>
    </source>
</evidence>
<feature type="compositionally biased region" description="Basic and acidic residues" evidence="7">
    <location>
        <begin position="1"/>
        <end position="12"/>
    </location>
</feature>
<name>A0AB39UA72_9BIFI</name>
<evidence type="ECO:0000259" key="8">
    <source>
        <dbReference type="Pfam" id="PF00248"/>
    </source>
</evidence>
<dbReference type="PROSITE" id="PS00798">
    <property type="entry name" value="ALDOKETO_REDUCTASE_1"/>
    <property type="match status" value="1"/>
</dbReference>
<keyword evidence="2" id="KW-0521">NADP</keyword>
<dbReference type="Pfam" id="PF00248">
    <property type="entry name" value="Aldo_ket_red"/>
    <property type="match status" value="1"/>
</dbReference>
<dbReference type="PRINTS" id="PR00069">
    <property type="entry name" value="ALDKETRDTASE"/>
</dbReference>
<dbReference type="PROSITE" id="PS00062">
    <property type="entry name" value="ALDOKETO_REDUCTASE_2"/>
    <property type="match status" value="1"/>
</dbReference>
<gene>
    <name evidence="9" type="ORF">QN217_07045</name>
</gene>
<dbReference type="Gene3D" id="3.20.20.100">
    <property type="entry name" value="NADP-dependent oxidoreductase domain"/>
    <property type="match status" value="1"/>
</dbReference>
<keyword evidence="3" id="KW-0560">Oxidoreductase</keyword>
<dbReference type="SUPFAM" id="SSF51430">
    <property type="entry name" value="NAD(P)-linked oxidoreductase"/>
    <property type="match status" value="1"/>
</dbReference>
<reference evidence="9" key="1">
    <citation type="submission" date="2023-07" db="EMBL/GenBank/DDBJ databases">
        <title>Bifidobacterium aquikefiriaerophilum sp. nov. and Bifidobacterium eccum sp. nov., isolated from water kefir.</title>
        <authorList>
            <person name="Breselge S."/>
            <person name="Bellassi P."/>
            <person name="Barcenilla C."/>
            <person name="Alvarez-Ordonez A."/>
            <person name="Morelli L."/>
            <person name="Cotter P.D."/>
        </authorList>
    </citation>
    <scope>NUCLEOTIDE SEQUENCE</scope>
    <source>
        <strain evidence="9">WK048_4_13</strain>
    </source>
</reference>
<evidence type="ECO:0000313" key="9">
    <source>
        <dbReference type="EMBL" id="XDS45894.1"/>
    </source>
</evidence>
<dbReference type="GO" id="GO:0016616">
    <property type="term" value="F:oxidoreductase activity, acting on the CH-OH group of donors, NAD or NADP as acceptor"/>
    <property type="evidence" value="ECO:0007669"/>
    <property type="project" value="UniProtKB-ARBA"/>
</dbReference>
<dbReference type="InterPro" id="IPR018170">
    <property type="entry name" value="Aldo/ket_reductase_CS"/>
</dbReference>
<accession>A0AB39UA72</accession>
<dbReference type="PANTHER" id="PTHR43827">
    <property type="entry name" value="2,5-DIKETO-D-GLUCONIC ACID REDUCTASE"/>
    <property type="match status" value="1"/>
</dbReference>
<evidence type="ECO:0000256" key="1">
    <source>
        <dbReference type="ARBA" id="ARBA00007905"/>
    </source>
</evidence>
<evidence type="ECO:0000256" key="4">
    <source>
        <dbReference type="PIRSR" id="PIRSR000097-1"/>
    </source>
</evidence>
<organism evidence="9">
    <name type="scientific">Bifidobacterium fermentum</name>
    <dbReference type="NCBI Taxonomy" id="3059035"/>
    <lineage>
        <taxon>Bacteria</taxon>
        <taxon>Bacillati</taxon>
        <taxon>Actinomycetota</taxon>
        <taxon>Actinomycetes</taxon>
        <taxon>Bifidobacteriales</taxon>
        <taxon>Bifidobacteriaceae</taxon>
        <taxon>Bifidobacterium</taxon>
    </lineage>
</organism>
<dbReference type="FunFam" id="3.20.20.100:FF:000015">
    <property type="entry name" value="Oxidoreductase, aldo/keto reductase family"/>
    <property type="match status" value="1"/>
</dbReference>
<dbReference type="EMBL" id="CP129675">
    <property type="protein sequence ID" value="XDS45894.1"/>
    <property type="molecule type" value="Genomic_DNA"/>
</dbReference>
<dbReference type="InterPro" id="IPR036812">
    <property type="entry name" value="NAD(P)_OxRdtase_dom_sf"/>
</dbReference>
<evidence type="ECO:0000256" key="2">
    <source>
        <dbReference type="ARBA" id="ARBA00022857"/>
    </source>
</evidence>
<dbReference type="CDD" id="cd19132">
    <property type="entry name" value="AKR_AKR5D1_E1"/>
    <property type="match status" value="1"/>
</dbReference>
<sequence length="300" mass="33606">MSDQNSEHRSEQDASNQGILNPPDIPVRKSHSGFELPAIGFGTYKINGFDGIGAIESALRVGYRLIDSAYNYENEGIVGRAIRESDIPREDVTVTSKLPGRHQDYDAARVTIEESVARMGLDYIDLYLIHWPNPSRGKYTDAWRALIDAKKQGIVKHIGVSNFLPGHIDMLIHSTGVAPEVNQIELHPYFQQSAQRAYDNTHGIITEAWSPLGRANQMLKDTTLTAIAKKHGISVVQTILRWHVQIGDVSIPKSMNPERQRANIDLTSFTLDGDDMKQIAALDNPEGRSFAQNPQWYEEF</sequence>
<evidence type="ECO:0000256" key="6">
    <source>
        <dbReference type="PIRSR" id="PIRSR000097-3"/>
    </source>
</evidence>
<dbReference type="PANTHER" id="PTHR43827:SF3">
    <property type="entry name" value="NADP-DEPENDENT OXIDOREDUCTASE DOMAIN-CONTAINING PROTEIN"/>
    <property type="match status" value="1"/>
</dbReference>
<protein>
    <submittedName>
        <fullName evidence="9">Aldo/keto reductase</fullName>
    </submittedName>
</protein>
<feature type="region of interest" description="Disordered" evidence="7">
    <location>
        <begin position="1"/>
        <end position="26"/>
    </location>
</feature>
<proteinExistence type="inferred from homology"/>
<evidence type="ECO:0000256" key="5">
    <source>
        <dbReference type="PIRSR" id="PIRSR000097-2"/>
    </source>
</evidence>
<evidence type="ECO:0000256" key="3">
    <source>
        <dbReference type="ARBA" id="ARBA00023002"/>
    </source>
</evidence>